<dbReference type="GO" id="GO:0005737">
    <property type="term" value="C:cytoplasm"/>
    <property type="evidence" value="ECO:0007669"/>
    <property type="project" value="TreeGrafter"/>
</dbReference>
<name>A0A554LCG9_9BACT</name>
<dbReference type="InterPro" id="IPR045864">
    <property type="entry name" value="aa-tRNA-synth_II/BPL/LPL"/>
</dbReference>
<gene>
    <name evidence="9" type="ORF">CEN92_447</name>
</gene>
<dbReference type="PROSITE" id="PS50862">
    <property type="entry name" value="AA_TRNA_LIGASE_II"/>
    <property type="match status" value="1"/>
</dbReference>
<dbReference type="InterPro" id="IPR006195">
    <property type="entry name" value="aa-tRNA-synth_II"/>
</dbReference>
<dbReference type="GO" id="GO:0006432">
    <property type="term" value="P:phenylalanyl-tRNA aminoacylation"/>
    <property type="evidence" value="ECO:0007669"/>
    <property type="project" value="TreeGrafter"/>
</dbReference>
<evidence type="ECO:0000256" key="5">
    <source>
        <dbReference type="ARBA" id="ARBA00022917"/>
    </source>
</evidence>
<reference evidence="9 10" key="1">
    <citation type="submission" date="2017-07" db="EMBL/GenBank/DDBJ databases">
        <title>Mechanisms for carbon and nitrogen cycling indicate functional differentiation within the Candidate Phyla Radiation.</title>
        <authorList>
            <person name="Danczak R.E."/>
            <person name="Johnston M.D."/>
            <person name="Kenah C."/>
            <person name="Slattery M."/>
            <person name="Wrighton K.C."/>
            <person name="Wilkins M.J."/>
        </authorList>
    </citation>
    <scope>NUCLEOTIDE SEQUENCE [LARGE SCALE GENOMIC DNA]</scope>
    <source>
        <strain evidence="9">Licking1014_96</strain>
    </source>
</reference>
<dbReference type="SUPFAM" id="SSF55681">
    <property type="entry name" value="Class II aaRS and biotin synthetases"/>
    <property type="match status" value="1"/>
</dbReference>
<proteinExistence type="predicted"/>
<dbReference type="Gene3D" id="3.30.930.10">
    <property type="entry name" value="Bira Bifunctional Protein, Domain 2"/>
    <property type="match status" value="1"/>
</dbReference>
<evidence type="ECO:0000313" key="10">
    <source>
        <dbReference type="Proteomes" id="UP000318296"/>
    </source>
</evidence>
<evidence type="ECO:0000256" key="1">
    <source>
        <dbReference type="ARBA" id="ARBA00012814"/>
    </source>
</evidence>
<evidence type="ECO:0000259" key="8">
    <source>
        <dbReference type="PROSITE" id="PS50862"/>
    </source>
</evidence>
<dbReference type="CDD" id="cd00496">
    <property type="entry name" value="PheRS_alpha_core"/>
    <property type="match status" value="1"/>
</dbReference>
<sequence length="185" mass="21573">RDMQDTFWLKPNPVSSQIYPLRTQNTAVDVRIMQKRKPPIRAVVPGHCFRNEKLDATHEAIFYQLDGFCIEKGISMSHLIWILDHFAKKIFGKNTKIQVRPSYFPFVEPGMEMAIKRSGKWLEILGAGMLHPVVIKNMRLDPKKHQGFAFGMGLDRMAMIKYGIHDIRLFHSCDLRFLNQFRKSN</sequence>
<dbReference type="GO" id="GO:0004826">
    <property type="term" value="F:phenylalanine-tRNA ligase activity"/>
    <property type="evidence" value="ECO:0007669"/>
    <property type="project" value="UniProtKB-EC"/>
</dbReference>
<keyword evidence="5" id="KW-0648">Protein biosynthesis</keyword>
<protein>
    <recommendedName>
        <fullName evidence="1">phenylalanine--tRNA ligase</fullName>
        <ecNumber evidence="1">6.1.1.20</ecNumber>
    </recommendedName>
</protein>
<feature type="domain" description="Aminoacyl-transfer RNA synthetases class-II family profile" evidence="8">
    <location>
        <begin position="1"/>
        <end position="180"/>
    </location>
</feature>
<dbReference type="InterPro" id="IPR002319">
    <property type="entry name" value="Phenylalanyl-tRNA_Synthase"/>
</dbReference>
<evidence type="ECO:0000256" key="3">
    <source>
        <dbReference type="ARBA" id="ARBA00022741"/>
    </source>
</evidence>
<dbReference type="PANTHER" id="PTHR11538">
    <property type="entry name" value="PHENYLALANYL-TRNA SYNTHETASE"/>
    <property type="match status" value="1"/>
</dbReference>
<comment type="caution">
    <text evidence="9">The sequence shown here is derived from an EMBL/GenBank/DDBJ whole genome shotgun (WGS) entry which is preliminary data.</text>
</comment>
<dbReference type="PANTHER" id="PTHR11538:SF41">
    <property type="entry name" value="PHENYLALANINE--TRNA LIGASE, MITOCHONDRIAL"/>
    <property type="match status" value="1"/>
</dbReference>
<keyword evidence="3" id="KW-0547">Nucleotide-binding</keyword>
<evidence type="ECO:0000313" key="9">
    <source>
        <dbReference type="EMBL" id="TSC90591.1"/>
    </source>
</evidence>
<keyword evidence="6 9" id="KW-0030">Aminoacyl-tRNA synthetase</keyword>
<evidence type="ECO:0000256" key="7">
    <source>
        <dbReference type="ARBA" id="ARBA00049255"/>
    </source>
</evidence>
<dbReference type="EC" id="6.1.1.20" evidence="1"/>
<evidence type="ECO:0000256" key="6">
    <source>
        <dbReference type="ARBA" id="ARBA00023146"/>
    </source>
</evidence>
<dbReference type="AlphaFoldDB" id="A0A554LCG9"/>
<dbReference type="GO" id="GO:0000049">
    <property type="term" value="F:tRNA binding"/>
    <property type="evidence" value="ECO:0007669"/>
    <property type="project" value="InterPro"/>
</dbReference>
<dbReference type="Pfam" id="PF01409">
    <property type="entry name" value="tRNA-synt_2d"/>
    <property type="match status" value="1"/>
</dbReference>
<keyword evidence="4" id="KW-0067">ATP-binding</keyword>
<comment type="catalytic activity">
    <reaction evidence="7">
        <text>tRNA(Phe) + L-phenylalanine + ATP = L-phenylalanyl-tRNA(Phe) + AMP + diphosphate + H(+)</text>
        <dbReference type="Rhea" id="RHEA:19413"/>
        <dbReference type="Rhea" id="RHEA-COMP:9668"/>
        <dbReference type="Rhea" id="RHEA-COMP:9699"/>
        <dbReference type="ChEBI" id="CHEBI:15378"/>
        <dbReference type="ChEBI" id="CHEBI:30616"/>
        <dbReference type="ChEBI" id="CHEBI:33019"/>
        <dbReference type="ChEBI" id="CHEBI:58095"/>
        <dbReference type="ChEBI" id="CHEBI:78442"/>
        <dbReference type="ChEBI" id="CHEBI:78531"/>
        <dbReference type="ChEBI" id="CHEBI:456215"/>
        <dbReference type="EC" id="6.1.1.20"/>
    </reaction>
</comment>
<evidence type="ECO:0000256" key="2">
    <source>
        <dbReference type="ARBA" id="ARBA00022598"/>
    </source>
</evidence>
<dbReference type="EMBL" id="VMGH01000076">
    <property type="protein sequence ID" value="TSC90591.1"/>
    <property type="molecule type" value="Genomic_DNA"/>
</dbReference>
<keyword evidence="2" id="KW-0436">Ligase</keyword>
<dbReference type="GO" id="GO:0005524">
    <property type="term" value="F:ATP binding"/>
    <property type="evidence" value="ECO:0007669"/>
    <property type="project" value="UniProtKB-KW"/>
</dbReference>
<feature type="non-terminal residue" evidence="9">
    <location>
        <position position="1"/>
    </location>
</feature>
<evidence type="ECO:0000256" key="4">
    <source>
        <dbReference type="ARBA" id="ARBA00022840"/>
    </source>
</evidence>
<accession>A0A554LCG9</accession>
<dbReference type="Proteomes" id="UP000318296">
    <property type="component" value="Unassembled WGS sequence"/>
</dbReference>
<organism evidence="9 10">
    <name type="scientific">Candidatus Berkelbacteria bacterium Licking1014_96</name>
    <dbReference type="NCBI Taxonomy" id="2017149"/>
    <lineage>
        <taxon>Bacteria</taxon>
        <taxon>Candidatus Berkelbacteria</taxon>
    </lineage>
</organism>